<reference evidence="3" key="1">
    <citation type="submission" date="2020-02" db="EMBL/GenBank/DDBJ databases">
        <title>Streptomyces sp. ASO4wet.</title>
        <authorList>
            <person name="Risdian C."/>
            <person name="Landwehr W."/>
            <person name="Schupp P."/>
            <person name="Wink J."/>
        </authorList>
    </citation>
    <scope>NUCLEOTIDE SEQUENCE [LARGE SCALE GENOMIC DNA]</scope>
    <source>
        <strain evidence="3">ASO4wet</strain>
    </source>
</reference>
<organism evidence="2 3">
    <name type="scientific">Streptomyces bathyalis</name>
    <dbReference type="NCBI Taxonomy" id="2710756"/>
    <lineage>
        <taxon>Bacteria</taxon>
        <taxon>Bacillati</taxon>
        <taxon>Actinomycetota</taxon>
        <taxon>Actinomycetes</taxon>
        <taxon>Kitasatosporales</taxon>
        <taxon>Streptomycetaceae</taxon>
        <taxon>Streptomyces</taxon>
    </lineage>
</organism>
<dbReference type="AlphaFoldDB" id="A0A7T1WQS1"/>
<accession>A0A7T1WQS1</accession>
<sequence>MTEHTNSQTSQAYVLTDASGRQFASLATAAQPPAEHAVTVGPHANAAPSCCSHHSHGQQVPGRQQFKPSAVGVGTVGALVVGVVLVSLLLSVAVVAVAVGISAVAITCCVLVMRSLTTYR</sequence>
<keyword evidence="1" id="KW-0472">Membrane</keyword>
<keyword evidence="1" id="KW-1133">Transmembrane helix</keyword>
<feature type="transmembrane region" description="Helical" evidence="1">
    <location>
        <begin position="96"/>
        <end position="116"/>
    </location>
</feature>
<proteinExistence type="predicted"/>
<dbReference type="RefSeq" id="WP_197351075.1">
    <property type="nucleotide sequence ID" value="NZ_CP048882.1"/>
</dbReference>
<dbReference type="KEGG" id="sbat:G4Z16_13810"/>
<gene>
    <name evidence="2" type="ORF">G4Z16_13810</name>
</gene>
<keyword evidence="1" id="KW-0812">Transmembrane</keyword>
<keyword evidence="3" id="KW-1185">Reference proteome</keyword>
<dbReference type="Proteomes" id="UP000595046">
    <property type="component" value="Chromosome"/>
</dbReference>
<evidence type="ECO:0000313" key="2">
    <source>
        <dbReference type="EMBL" id="QPP07283.1"/>
    </source>
</evidence>
<feature type="transmembrane region" description="Helical" evidence="1">
    <location>
        <begin position="70"/>
        <end position="90"/>
    </location>
</feature>
<evidence type="ECO:0000313" key="3">
    <source>
        <dbReference type="Proteomes" id="UP000595046"/>
    </source>
</evidence>
<evidence type="ECO:0000256" key="1">
    <source>
        <dbReference type="SAM" id="Phobius"/>
    </source>
</evidence>
<evidence type="ECO:0008006" key="4">
    <source>
        <dbReference type="Google" id="ProtNLM"/>
    </source>
</evidence>
<protein>
    <recommendedName>
        <fullName evidence="4">SpdD-like protein</fullName>
    </recommendedName>
</protein>
<name>A0A7T1WQS1_9ACTN</name>
<dbReference type="EMBL" id="CP048882">
    <property type="protein sequence ID" value="QPP07283.1"/>
    <property type="molecule type" value="Genomic_DNA"/>
</dbReference>